<feature type="domain" description="Terminase large subunit gp17-like C-terminal" evidence="2">
    <location>
        <begin position="7"/>
        <end position="158"/>
    </location>
</feature>
<evidence type="ECO:0000313" key="4">
    <source>
        <dbReference type="EMBL" id="MBX6983123.1"/>
    </source>
</evidence>
<evidence type="ECO:0000313" key="3">
    <source>
        <dbReference type="EMBL" id="MBX6983122.1"/>
    </source>
</evidence>
<dbReference type="AlphaFoldDB" id="A0AAP2K464"/>
<reference evidence="4" key="1">
    <citation type="submission" date="2019-02" db="EMBL/GenBank/DDBJ databases">
        <title>Genomic characterization of isolates from hospital effluents in KZN, South Africa.</title>
        <authorList>
            <person name="Ntshobeni N."/>
            <person name="Allam M."/>
            <person name="Ismail A."/>
            <person name="Amoako D."/>
            <person name="Essack S."/>
            <person name="Chenia H."/>
        </authorList>
    </citation>
    <scope>NUCLEOTIDE SEQUENCE</scope>
    <source>
        <strain evidence="4">AFE97_S1</strain>
    </source>
</reference>
<sequence>HYFVIDGMDFGWDHPQAHVQLAWDTENETFYLTRAYKARQVSPAEAFSGVKQWAENVPTAWPNDGLQTEKGSGLQQKSYYEEAGFNMLLDPAQWEDGSRSVEPGLFEIYDLMRRGKFKVFSGLRDFFEEYNFYHRDEKGKIVKVRDDILDAVRYAYMMRRYAIRYADIRNPPEEEDIYVPSSSSW</sequence>
<protein>
    <submittedName>
        <fullName evidence="4">DNA packaging protein</fullName>
    </submittedName>
</protein>
<dbReference type="EMBL" id="SHDO01000056">
    <property type="protein sequence ID" value="MBX6983123.1"/>
    <property type="molecule type" value="Genomic_DNA"/>
</dbReference>
<dbReference type="Gene3D" id="3.30.420.280">
    <property type="match status" value="1"/>
</dbReference>
<gene>
    <name evidence="3" type="ORF">EX242_23055</name>
    <name evidence="4" type="ORF">EX242_23060</name>
</gene>
<feature type="non-terminal residue" evidence="4">
    <location>
        <position position="1"/>
    </location>
</feature>
<dbReference type="Proteomes" id="UP000824410">
    <property type="component" value="Unassembled WGS sequence"/>
</dbReference>
<proteinExistence type="predicted"/>
<organism evidence="4 5">
    <name type="scientific">Providencia rettgeri</name>
    <dbReference type="NCBI Taxonomy" id="587"/>
    <lineage>
        <taxon>Bacteria</taxon>
        <taxon>Pseudomonadati</taxon>
        <taxon>Pseudomonadota</taxon>
        <taxon>Gammaproteobacteria</taxon>
        <taxon>Enterobacterales</taxon>
        <taxon>Morganellaceae</taxon>
        <taxon>Providencia</taxon>
    </lineage>
</organism>
<name>A0AAP2K464_PRORE</name>
<evidence type="ECO:0000313" key="5">
    <source>
        <dbReference type="Proteomes" id="UP000824410"/>
    </source>
</evidence>
<accession>A0AAP2K464</accession>
<dbReference type="EMBL" id="SHDO01000055">
    <property type="protein sequence ID" value="MBX6983122.1"/>
    <property type="molecule type" value="Genomic_DNA"/>
</dbReference>
<dbReference type="InterPro" id="IPR035421">
    <property type="entry name" value="Terminase_6C"/>
</dbReference>
<keyword evidence="1" id="KW-1188">Viral release from host cell</keyword>
<dbReference type="Pfam" id="PF17289">
    <property type="entry name" value="Terminase_6C"/>
    <property type="match status" value="1"/>
</dbReference>
<evidence type="ECO:0000259" key="2">
    <source>
        <dbReference type="Pfam" id="PF17289"/>
    </source>
</evidence>
<comment type="caution">
    <text evidence="4">The sequence shown here is derived from an EMBL/GenBank/DDBJ whole genome shotgun (WGS) entry which is preliminary data.</text>
</comment>
<evidence type="ECO:0000256" key="1">
    <source>
        <dbReference type="ARBA" id="ARBA00022612"/>
    </source>
</evidence>